<sequence>MLTFFYIGAFMCRAIAWHFYVKGQLTIKYAFYGVGISLFVNHLLPFKAGDAIRVAAAVKSGELDWEKSIHSVFVLRLIDLLFLGLVAGMGVLLFAVQFSFHVSYLFIIGIVIVGLWMLLRRFQYISQKMKLQIHLLREGLSGRTGLIVIGLTVLSWCLEGAVLYYIAEPLLTPYSAIWVNSMAVASGVFQITPGGIGTYESVMSAALVALGVELTNGYHLSLATHAYKFIFSYTLGIILWISFRNQLSFNDIVRKGGRSN</sequence>
<comment type="similarity">
    <text evidence="6">Belongs to the LPG synthase family.</text>
</comment>
<feature type="transmembrane region" description="Helical" evidence="6">
    <location>
        <begin position="140"/>
        <end position="165"/>
    </location>
</feature>
<protein>
    <recommendedName>
        <fullName evidence="6">Phosphatidylglycerol lysyltransferase</fullName>
        <ecNumber evidence="6">2.3.2.3</ecNumber>
    </recommendedName>
    <alternativeName>
        <fullName evidence="6">Lysylphosphatidylglycerol synthase</fullName>
    </alternativeName>
</protein>
<evidence type="ECO:0000256" key="3">
    <source>
        <dbReference type="ARBA" id="ARBA00022692"/>
    </source>
</evidence>
<name>A0A1E5LCX6_9BACI</name>
<keyword evidence="8" id="KW-1185">Reference proteome</keyword>
<evidence type="ECO:0000256" key="6">
    <source>
        <dbReference type="RuleBase" id="RU363042"/>
    </source>
</evidence>
<feature type="transmembrane region" description="Helical" evidence="6">
    <location>
        <begin position="102"/>
        <end position="119"/>
    </location>
</feature>
<dbReference type="InterPro" id="IPR022791">
    <property type="entry name" value="L-PG_synthase/AglD"/>
</dbReference>
<dbReference type="GO" id="GO:0050071">
    <property type="term" value="F:phosphatidylglycerol lysyltransferase activity"/>
    <property type="evidence" value="ECO:0007669"/>
    <property type="project" value="UniProtKB-EC"/>
</dbReference>
<dbReference type="PANTHER" id="PTHR39087">
    <property type="entry name" value="UPF0104 MEMBRANE PROTEIN MJ1595"/>
    <property type="match status" value="1"/>
</dbReference>
<dbReference type="EC" id="2.3.2.3" evidence="6"/>
<evidence type="ECO:0000313" key="7">
    <source>
        <dbReference type="EMBL" id="OEH91925.1"/>
    </source>
</evidence>
<keyword evidence="2" id="KW-1003">Cell membrane</keyword>
<keyword evidence="6" id="KW-0046">Antibiotic resistance</keyword>
<dbReference type="PANTHER" id="PTHR39087:SF2">
    <property type="entry name" value="UPF0104 MEMBRANE PROTEIN MJ1595"/>
    <property type="match status" value="1"/>
</dbReference>
<dbReference type="Pfam" id="PF03706">
    <property type="entry name" value="LPG_synthase_TM"/>
    <property type="match status" value="1"/>
</dbReference>
<comment type="catalytic activity">
    <reaction evidence="6">
        <text>L-lysyl-tRNA(Lys) + a 1,2-diacyl-sn-glycero-3-phospho-(1'-sn-glycerol) = a 1,2-diacyl-sn-glycero-3-phospho-1'-(3'-O-L-lysyl)-sn-glycerol + tRNA(Lys)</text>
        <dbReference type="Rhea" id="RHEA:10668"/>
        <dbReference type="Rhea" id="RHEA-COMP:9696"/>
        <dbReference type="Rhea" id="RHEA-COMP:9697"/>
        <dbReference type="ChEBI" id="CHEBI:64716"/>
        <dbReference type="ChEBI" id="CHEBI:75792"/>
        <dbReference type="ChEBI" id="CHEBI:78442"/>
        <dbReference type="ChEBI" id="CHEBI:78529"/>
        <dbReference type="EC" id="2.3.2.3"/>
    </reaction>
</comment>
<keyword evidence="4 6" id="KW-1133">Transmembrane helix</keyword>
<keyword evidence="6" id="KW-0808">Transferase</keyword>
<reference evidence="7 8" key="1">
    <citation type="submission" date="2016-08" db="EMBL/GenBank/DDBJ databases">
        <title>Genome of Bacillus solimangrovi GH2-4.</title>
        <authorList>
            <person name="Lim S."/>
            <person name="Kim B.-C."/>
        </authorList>
    </citation>
    <scope>NUCLEOTIDE SEQUENCE [LARGE SCALE GENOMIC DNA]</scope>
    <source>
        <strain evidence="7 8">GH2-4</strain>
    </source>
</reference>
<evidence type="ECO:0000313" key="8">
    <source>
        <dbReference type="Proteomes" id="UP000095209"/>
    </source>
</evidence>
<gene>
    <name evidence="6" type="primary">mprF</name>
    <name evidence="7" type="ORF">BFG57_03960</name>
</gene>
<dbReference type="GO" id="GO:0046677">
    <property type="term" value="P:response to antibiotic"/>
    <property type="evidence" value="ECO:0007669"/>
    <property type="project" value="UniProtKB-KW"/>
</dbReference>
<dbReference type="GO" id="GO:0006629">
    <property type="term" value="P:lipid metabolic process"/>
    <property type="evidence" value="ECO:0007669"/>
    <property type="project" value="UniProtKB-KW"/>
</dbReference>
<proteinExistence type="inferred from homology"/>
<evidence type="ECO:0000256" key="1">
    <source>
        <dbReference type="ARBA" id="ARBA00004651"/>
    </source>
</evidence>
<dbReference type="EMBL" id="MJEH01000044">
    <property type="protein sequence ID" value="OEH91925.1"/>
    <property type="molecule type" value="Genomic_DNA"/>
</dbReference>
<feature type="transmembrane region" description="Helical" evidence="6">
    <location>
        <begin position="73"/>
        <end position="96"/>
    </location>
</feature>
<keyword evidence="3 6" id="KW-0812">Transmembrane</keyword>
<keyword evidence="6" id="KW-0443">Lipid metabolism</keyword>
<evidence type="ECO:0000256" key="5">
    <source>
        <dbReference type="ARBA" id="ARBA00023136"/>
    </source>
</evidence>
<evidence type="ECO:0000256" key="4">
    <source>
        <dbReference type="ARBA" id="ARBA00022989"/>
    </source>
</evidence>
<comment type="function">
    <text evidence="6">Catalyzes the transfer of a lysyl group from L-lysyl-tRNA(Lys) to membrane-bound phosphatidylglycerol (PG), which produces lysylphosphatidylglycerol (LPG), a major component of the bacterial membrane with a positive net charge. LPG synthesis contributes to bacterial virulence as it is involved in the resistance mechanism against cationic antimicrobial peptides (CAMP) produces by the host's immune system (defensins, cathelicidins) and by the competing microorganisms.</text>
</comment>
<dbReference type="GO" id="GO:0005886">
    <property type="term" value="C:plasma membrane"/>
    <property type="evidence" value="ECO:0007669"/>
    <property type="project" value="UniProtKB-SubCell"/>
</dbReference>
<dbReference type="Proteomes" id="UP000095209">
    <property type="component" value="Unassembled WGS sequence"/>
</dbReference>
<keyword evidence="5 6" id="KW-0472">Membrane</keyword>
<dbReference type="STRING" id="1305675.BFG57_03960"/>
<feature type="transmembrane region" description="Helical" evidence="6">
    <location>
        <begin position="226"/>
        <end position="243"/>
    </location>
</feature>
<dbReference type="AlphaFoldDB" id="A0A1E5LCX6"/>
<evidence type="ECO:0000256" key="2">
    <source>
        <dbReference type="ARBA" id="ARBA00022475"/>
    </source>
</evidence>
<accession>A0A1E5LCX6</accession>
<comment type="subcellular location">
    <subcellularLocation>
        <location evidence="1 6">Cell membrane</location>
        <topology evidence="1 6">Multi-pass membrane protein</topology>
    </subcellularLocation>
</comment>
<organism evidence="7 8">
    <name type="scientific">Bacillus solimangrovi</name>
    <dbReference type="NCBI Taxonomy" id="1305675"/>
    <lineage>
        <taxon>Bacteria</taxon>
        <taxon>Bacillati</taxon>
        <taxon>Bacillota</taxon>
        <taxon>Bacilli</taxon>
        <taxon>Bacillales</taxon>
        <taxon>Bacillaceae</taxon>
        <taxon>Bacillus</taxon>
    </lineage>
</organism>
<comment type="caution">
    <text evidence="7">The sequence shown here is derived from an EMBL/GenBank/DDBJ whole genome shotgun (WGS) entry which is preliminary data.</text>
</comment>